<protein>
    <submittedName>
        <fullName evidence="1">Uncharacterized protein</fullName>
    </submittedName>
</protein>
<evidence type="ECO:0000313" key="1">
    <source>
        <dbReference type="EMBL" id="RDW90856.1"/>
    </source>
</evidence>
<dbReference type="GeneID" id="38113001"/>
<dbReference type="AlphaFoldDB" id="A0A3D8SX22"/>
<dbReference type="EMBL" id="PVWQ01000002">
    <property type="protein sequence ID" value="RDW90856.1"/>
    <property type="molecule type" value="Genomic_DNA"/>
</dbReference>
<organism evidence="1 2">
    <name type="scientific">Aspergillus mulundensis</name>
    <dbReference type="NCBI Taxonomy" id="1810919"/>
    <lineage>
        <taxon>Eukaryota</taxon>
        <taxon>Fungi</taxon>
        <taxon>Dikarya</taxon>
        <taxon>Ascomycota</taxon>
        <taxon>Pezizomycotina</taxon>
        <taxon>Eurotiomycetes</taxon>
        <taxon>Eurotiomycetidae</taxon>
        <taxon>Eurotiales</taxon>
        <taxon>Aspergillaceae</taxon>
        <taxon>Aspergillus</taxon>
        <taxon>Aspergillus subgen. Nidulantes</taxon>
    </lineage>
</organism>
<sequence length="109" mass="12381">MPFILDDLPLSDNGEDLIIFFLDKKEDEVDTGDSWQRATEEKEEVLDMGTFEFGEMYNHIHPPPAPEQLEDSGRLLLTGKQSQVNIRDGFWEQAAACPAMPPYATTQHL</sequence>
<comment type="caution">
    <text evidence="1">The sequence shown here is derived from an EMBL/GenBank/DDBJ whole genome shotgun (WGS) entry which is preliminary data.</text>
</comment>
<proteinExistence type="predicted"/>
<keyword evidence="2" id="KW-1185">Reference proteome</keyword>
<dbReference type="Proteomes" id="UP000256690">
    <property type="component" value="Unassembled WGS sequence"/>
</dbReference>
<evidence type="ECO:0000313" key="2">
    <source>
        <dbReference type="Proteomes" id="UP000256690"/>
    </source>
</evidence>
<name>A0A3D8SX22_9EURO</name>
<accession>A0A3D8SX22</accession>
<gene>
    <name evidence="1" type="ORF">DSM5745_02631</name>
</gene>
<reference evidence="1 2" key="1">
    <citation type="journal article" date="2018" name="IMA Fungus">
        <title>IMA Genome-F 9: Draft genome sequence of Annulohypoxylon stygium, Aspergillus mulundensis, Berkeleyomyces basicola (syn. Thielaviopsis basicola), Ceratocystis smalleyi, two Cercospora beticola strains, Coleophoma cylindrospora, Fusarium fracticaudum, Phialophora cf. hyalina, and Morchella septimelata.</title>
        <authorList>
            <person name="Wingfield B.D."/>
            <person name="Bills G.F."/>
            <person name="Dong Y."/>
            <person name="Huang W."/>
            <person name="Nel W.J."/>
            <person name="Swalarsk-Parry B.S."/>
            <person name="Vaghefi N."/>
            <person name="Wilken P.M."/>
            <person name="An Z."/>
            <person name="de Beer Z.W."/>
            <person name="De Vos L."/>
            <person name="Chen L."/>
            <person name="Duong T.A."/>
            <person name="Gao Y."/>
            <person name="Hammerbacher A."/>
            <person name="Kikkert J.R."/>
            <person name="Li Y."/>
            <person name="Li H."/>
            <person name="Li K."/>
            <person name="Li Q."/>
            <person name="Liu X."/>
            <person name="Ma X."/>
            <person name="Naidoo K."/>
            <person name="Pethybridge S.J."/>
            <person name="Sun J."/>
            <person name="Steenkamp E.T."/>
            <person name="van der Nest M.A."/>
            <person name="van Wyk S."/>
            <person name="Wingfield M.J."/>
            <person name="Xiong C."/>
            <person name="Yue Q."/>
            <person name="Zhang X."/>
        </authorList>
    </citation>
    <scope>NUCLEOTIDE SEQUENCE [LARGE SCALE GENOMIC DNA]</scope>
    <source>
        <strain evidence="1 2">DSM 5745</strain>
    </source>
</reference>
<dbReference type="RefSeq" id="XP_026607810.1">
    <property type="nucleotide sequence ID" value="XM_026744647.1"/>
</dbReference>